<dbReference type="AlphaFoldDB" id="A0AAU8JMS4"/>
<sequence>MTAYRCSIVLSITLQVATNLEQFGVKTVLTRRDDPEIDVDPRVQERRTSQC</sequence>
<dbReference type="RefSeq" id="WP_354636257.1">
    <property type="nucleotide sequence ID" value="NZ_CP159837.1"/>
</dbReference>
<accession>A0AAU8JMS4</accession>
<evidence type="ECO:0000313" key="1">
    <source>
        <dbReference type="EMBL" id="XCM39709.1"/>
    </source>
</evidence>
<protein>
    <submittedName>
        <fullName evidence="1">Uncharacterized protein</fullName>
    </submittedName>
</protein>
<reference evidence="1" key="1">
    <citation type="submission" date="2024-07" db="EMBL/GenBank/DDBJ databases">
        <authorList>
            <person name="Kim Y.J."/>
            <person name="Jeong J.Y."/>
        </authorList>
    </citation>
    <scope>NUCLEOTIDE SEQUENCE</scope>
    <source>
        <strain evidence="1">GIHE-MW2</strain>
    </source>
</reference>
<gene>
    <name evidence="1" type="ORF">ABWT76_002658</name>
</gene>
<proteinExistence type="predicted"/>
<name>A0AAU8JMS4_9CYAN</name>
<dbReference type="EMBL" id="CP159837">
    <property type="protein sequence ID" value="XCM39709.1"/>
    <property type="molecule type" value="Genomic_DNA"/>
</dbReference>
<organism evidence="1">
    <name type="scientific">Planktothricoides raciborskii GIHE-MW2</name>
    <dbReference type="NCBI Taxonomy" id="2792601"/>
    <lineage>
        <taxon>Bacteria</taxon>
        <taxon>Bacillati</taxon>
        <taxon>Cyanobacteriota</taxon>
        <taxon>Cyanophyceae</taxon>
        <taxon>Oscillatoriophycideae</taxon>
        <taxon>Oscillatoriales</taxon>
        <taxon>Oscillatoriaceae</taxon>
        <taxon>Planktothricoides</taxon>
    </lineage>
</organism>